<organism evidence="1 2">
    <name type="scientific">Rhodococcus globerulus</name>
    <dbReference type="NCBI Taxonomy" id="33008"/>
    <lineage>
        <taxon>Bacteria</taxon>
        <taxon>Bacillati</taxon>
        <taxon>Actinomycetota</taxon>
        <taxon>Actinomycetes</taxon>
        <taxon>Mycobacteriales</taxon>
        <taxon>Nocardiaceae</taxon>
        <taxon>Rhodococcus</taxon>
    </lineage>
</organism>
<evidence type="ECO:0000313" key="1">
    <source>
        <dbReference type="EMBL" id="MDV6271076.1"/>
    </source>
</evidence>
<dbReference type="EMBL" id="JAWLKB010000031">
    <property type="protein sequence ID" value="MDV6271076.1"/>
    <property type="molecule type" value="Genomic_DNA"/>
</dbReference>
<name>A0ABU4C480_RHOGO</name>
<evidence type="ECO:0000313" key="2">
    <source>
        <dbReference type="Proteomes" id="UP001185927"/>
    </source>
</evidence>
<accession>A0ABU4C480</accession>
<dbReference type="Proteomes" id="UP001185927">
    <property type="component" value="Unassembled WGS sequence"/>
</dbReference>
<dbReference type="PROSITE" id="PS00012">
    <property type="entry name" value="PHOSPHOPANTETHEINE"/>
    <property type="match status" value="1"/>
</dbReference>
<dbReference type="InterPro" id="IPR006162">
    <property type="entry name" value="Ppantetheine_attach_site"/>
</dbReference>
<keyword evidence="2" id="KW-1185">Reference proteome</keyword>
<sequence>MQNTTALLTSKPSSAAALLVTLGGKSMTLAEAIVRLEAMKGIAA</sequence>
<gene>
    <name evidence="1" type="ORF">R3Q16_31095</name>
</gene>
<reference evidence="1 2" key="1">
    <citation type="submission" date="2023-10" db="EMBL/GenBank/DDBJ databases">
        <title>Development of a sustainable strategy for remediation of hydrocarbon-contaminated territories based on the waste exchange concept.</title>
        <authorList>
            <person name="Krivoruchko A."/>
        </authorList>
    </citation>
    <scope>NUCLEOTIDE SEQUENCE [LARGE SCALE GENOMIC DNA]</scope>
    <source>
        <strain evidence="1 2">IEGM 1203</strain>
    </source>
</reference>
<proteinExistence type="predicted"/>
<comment type="caution">
    <text evidence="1">The sequence shown here is derived from an EMBL/GenBank/DDBJ whole genome shotgun (WGS) entry which is preliminary data.</text>
</comment>
<protein>
    <submittedName>
        <fullName evidence="1">Uncharacterized protein</fullName>
    </submittedName>
</protein>
<dbReference type="RefSeq" id="WP_317545539.1">
    <property type="nucleotide sequence ID" value="NZ_JAWLKB010000031.1"/>
</dbReference>